<gene>
    <name evidence="1" type="ORF">MNB_SV-14-270</name>
</gene>
<name>A0A1W1C9A5_9ZZZZ</name>
<protein>
    <submittedName>
        <fullName evidence="1">Uncharacterized protein</fullName>
    </submittedName>
</protein>
<organism evidence="1">
    <name type="scientific">hydrothermal vent metagenome</name>
    <dbReference type="NCBI Taxonomy" id="652676"/>
    <lineage>
        <taxon>unclassified sequences</taxon>
        <taxon>metagenomes</taxon>
        <taxon>ecological metagenomes</taxon>
    </lineage>
</organism>
<dbReference type="EMBL" id="FPHN01000142">
    <property type="protein sequence ID" value="SFV62339.1"/>
    <property type="molecule type" value="Genomic_DNA"/>
</dbReference>
<proteinExistence type="predicted"/>
<sequence length="180" mass="20925">MSKIIQLLLLLSLYSTLIYAIDLNSTNEIINQATKATKKLEVELNGVVNDVKEKTEVVTDEVIKDTVIEDSNSTNVERVNIDSNISNTPKEEEISVDKGDPKKGKNIFKYVLKEDCNMSAYKFAEQYSQEEWIEILEEHKIKETIFKTCPNVKNYYQDRWTDDLYQFFYEASNEDEIPEC</sequence>
<accession>A0A1W1C9A5</accession>
<evidence type="ECO:0000313" key="1">
    <source>
        <dbReference type="EMBL" id="SFV62339.1"/>
    </source>
</evidence>
<dbReference type="AlphaFoldDB" id="A0A1W1C9A5"/>
<reference evidence="1" key="1">
    <citation type="submission" date="2016-10" db="EMBL/GenBank/DDBJ databases">
        <authorList>
            <person name="de Groot N.N."/>
        </authorList>
    </citation>
    <scope>NUCLEOTIDE SEQUENCE</scope>
</reference>